<feature type="transmembrane region" description="Helical" evidence="6">
    <location>
        <begin position="57"/>
        <end position="77"/>
    </location>
</feature>
<comment type="caution">
    <text evidence="9">The sequence shown here is derived from an EMBL/GenBank/DDBJ whole genome shotgun (WGS) entry which is preliminary data.</text>
</comment>
<evidence type="ECO:0000259" key="8">
    <source>
        <dbReference type="Pfam" id="PF13567"/>
    </source>
</evidence>
<sequence>MSDFISKIPFLRLLLPAVTAIIISTFFLEIPYPWVICTAGAGVMIFSFLIPEKKQFVCRWLFGTGVFVFVFGLFSFLCRQEKKESEFCFSDNTMVCVGTVVDLPQEKQRSFACNVKVSYPLSKKIVVYLQKEDRAGNIAPGDEIIFVARIQPFKNFGNPDDFDYVRFMRNKGFSGSAYLPSANWHPTGKKDVSLYIWAQKFRKSALEFYRLFELDDGAYSFISALTLGYKHDLTNELQEAFRASGTSHVLAVSGLHVGIIYVIFTFLFSFLGKTGKKFVLKQIFIIVVLWLYAFLVGLTPSVLRATIMLTIASVGFAIGKNGFTFNTLTAAAFLILLYHPMSLFDVGFQMSFAAVLAILSFNPMIDNLYRPKNKIKKYVWGLFTVSTSAQTGVFPIALYYFGTFPTYFFIANMLVVPLTGVIIYACIPMIIVVLLKQFDSVVIDWLFQIFGWILKTLINFVLKVVYFIEALPYAQWSDKYISALQAMLLLVIVVTVFKFFSCRRTRHLIAGLACSLVFVSTFTYAGLSRKSGQLAVFNKAGFSDIGLFVKGKRVYFDVEENGFIPHPSKSILRLSENSYTHAETARPLEIDVLILSQDRTFSMGQLTNIFQAGQVVLDGSISPYVRTRLIKECENLGISFHDVEQDGAYLINL</sequence>
<feature type="transmembrane region" description="Helical" evidence="6">
    <location>
        <begin position="445"/>
        <end position="468"/>
    </location>
</feature>
<feature type="domain" description="ComEC/Rec2-related protein" evidence="7">
    <location>
        <begin position="225"/>
        <end position="497"/>
    </location>
</feature>
<evidence type="ECO:0000256" key="1">
    <source>
        <dbReference type="ARBA" id="ARBA00004651"/>
    </source>
</evidence>
<comment type="subcellular location">
    <subcellularLocation>
        <location evidence="1">Cell membrane</location>
        <topology evidence="1">Multi-pass membrane protein</topology>
    </subcellularLocation>
</comment>
<feature type="transmembrane region" description="Helical" evidence="6">
    <location>
        <begin position="480"/>
        <end position="500"/>
    </location>
</feature>
<dbReference type="EMBL" id="VSSQ01004165">
    <property type="protein sequence ID" value="MPM24017.1"/>
    <property type="molecule type" value="Genomic_DNA"/>
</dbReference>
<feature type="transmembrane region" description="Helical" evidence="6">
    <location>
        <begin position="378"/>
        <end position="401"/>
    </location>
</feature>
<dbReference type="PANTHER" id="PTHR30619">
    <property type="entry name" value="DNA INTERNALIZATION/COMPETENCE PROTEIN COMEC/REC2"/>
    <property type="match status" value="1"/>
</dbReference>
<name>A0A644Y763_9ZZZZ</name>
<dbReference type="InterPro" id="IPR004477">
    <property type="entry name" value="ComEC_N"/>
</dbReference>
<evidence type="ECO:0000256" key="3">
    <source>
        <dbReference type="ARBA" id="ARBA00022692"/>
    </source>
</evidence>
<reference evidence="9" key="1">
    <citation type="submission" date="2019-08" db="EMBL/GenBank/DDBJ databases">
        <authorList>
            <person name="Kucharzyk K."/>
            <person name="Murdoch R.W."/>
            <person name="Higgins S."/>
            <person name="Loffler F."/>
        </authorList>
    </citation>
    <scope>NUCLEOTIDE SEQUENCE</scope>
</reference>
<dbReference type="Pfam" id="PF13567">
    <property type="entry name" value="DUF4131"/>
    <property type="match status" value="1"/>
</dbReference>
<evidence type="ECO:0000259" key="7">
    <source>
        <dbReference type="Pfam" id="PF03772"/>
    </source>
</evidence>
<keyword evidence="3 6" id="KW-0812">Transmembrane</keyword>
<protein>
    <recommendedName>
        <fullName evidence="10">ComEC/Rec2-related protein domain-containing protein</fullName>
    </recommendedName>
</protein>
<keyword evidence="4 6" id="KW-1133">Transmembrane helix</keyword>
<feature type="transmembrane region" description="Helical" evidence="6">
    <location>
        <begin position="323"/>
        <end position="341"/>
    </location>
</feature>
<feature type="transmembrane region" description="Helical" evidence="6">
    <location>
        <begin position="347"/>
        <end position="366"/>
    </location>
</feature>
<feature type="transmembrane region" description="Helical" evidence="6">
    <location>
        <begin position="249"/>
        <end position="271"/>
    </location>
</feature>
<organism evidence="9">
    <name type="scientific">bioreactor metagenome</name>
    <dbReference type="NCBI Taxonomy" id="1076179"/>
    <lineage>
        <taxon>unclassified sequences</taxon>
        <taxon>metagenomes</taxon>
        <taxon>ecological metagenomes</taxon>
    </lineage>
</organism>
<proteinExistence type="predicted"/>
<evidence type="ECO:0000256" key="6">
    <source>
        <dbReference type="SAM" id="Phobius"/>
    </source>
</evidence>
<evidence type="ECO:0000256" key="2">
    <source>
        <dbReference type="ARBA" id="ARBA00022475"/>
    </source>
</evidence>
<evidence type="ECO:0008006" key="10">
    <source>
        <dbReference type="Google" id="ProtNLM"/>
    </source>
</evidence>
<gene>
    <name evidence="9" type="ORF">SDC9_70494</name>
</gene>
<dbReference type="GO" id="GO:0005886">
    <property type="term" value="C:plasma membrane"/>
    <property type="evidence" value="ECO:0007669"/>
    <property type="project" value="UniProtKB-SubCell"/>
</dbReference>
<dbReference type="InterPro" id="IPR052159">
    <property type="entry name" value="Competence_DNA_uptake"/>
</dbReference>
<feature type="transmembrane region" description="Helical" evidence="6">
    <location>
        <begin position="407"/>
        <end position="433"/>
    </location>
</feature>
<keyword evidence="2" id="KW-1003">Cell membrane</keyword>
<dbReference type="NCBIfam" id="TIGR00360">
    <property type="entry name" value="ComEC_N-term"/>
    <property type="match status" value="1"/>
</dbReference>
<feature type="transmembrane region" description="Helical" evidence="6">
    <location>
        <begin position="9"/>
        <end position="27"/>
    </location>
</feature>
<feature type="transmembrane region" description="Helical" evidence="6">
    <location>
        <begin position="507"/>
        <end position="527"/>
    </location>
</feature>
<dbReference type="AlphaFoldDB" id="A0A644Y763"/>
<accession>A0A644Y763</accession>
<keyword evidence="5 6" id="KW-0472">Membrane</keyword>
<dbReference type="Pfam" id="PF03772">
    <property type="entry name" value="Competence"/>
    <property type="match status" value="1"/>
</dbReference>
<evidence type="ECO:0000256" key="5">
    <source>
        <dbReference type="ARBA" id="ARBA00023136"/>
    </source>
</evidence>
<evidence type="ECO:0000313" key="9">
    <source>
        <dbReference type="EMBL" id="MPM24017.1"/>
    </source>
</evidence>
<dbReference type="PANTHER" id="PTHR30619:SF1">
    <property type="entry name" value="RECOMBINATION PROTEIN 2"/>
    <property type="match status" value="1"/>
</dbReference>
<evidence type="ECO:0000256" key="4">
    <source>
        <dbReference type="ARBA" id="ARBA00022989"/>
    </source>
</evidence>
<dbReference type="InterPro" id="IPR025405">
    <property type="entry name" value="DUF4131"/>
</dbReference>
<feature type="domain" description="DUF4131" evidence="8">
    <location>
        <begin position="30"/>
        <end position="182"/>
    </location>
</feature>